<dbReference type="Proteomes" id="UP000812287">
    <property type="component" value="Unassembled WGS sequence"/>
</dbReference>
<dbReference type="GeneID" id="66101655"/>
<dbReference type="AlphaFoldDB" id="A0A9P7VQ54"/>
<name>A0A9P7VQ54_9AGAR</name>
<protein>
    <submittedName>
        <fullName evidence="1">Uncharacterized protein</fullName>
    </submittedName>
</protein>
<dbReference type="OrthoDB" id="2982755at2759"/>
<dbReference type="EMBL" id="MU250542">
    <property type="protein sequence ID" value="KAG7443969.1"/>
    <property type="molecule type" value="Genomic_DNA"/>
</dbReference>
<organism evidence="1 2">
    <name type="scientific">Guyanagaster necrorhizus</name>
    <dbReference type="NCBI Taxonomy" id="856835"/>
    <lineage>
        <taxon>Eukaryota</taxon>
        <taxon>Fungi</taxon>
        <taxon>Dikarya</taxon>
        <taxon>Basidiomycota</taxon>
        <taxon>Agaricomycotina</taxon>
        <taxon>Agaricomycetes</taxon>
        <taxon>Agaricomycetidae</taxon>
        <taxon>Agaricales</taxon>
        <taxon>Marasmiineae</taxon>
        <taxon>Physalacriaceae</taxon>
        <taxon>Guyanagaster</taxon>
    </lineage>
</organism>
<keyword evidence="2" id="KW-1185">Reference proteome</keyword>
<reference evidence="1" key="1">
    <citation type="submission" date="2020-11" db="EMBL/GenBank/DDBJ databases">
        <title>Adaptations for nitrogen fixation in a non-lichenized fungal sporocarp promotes dispersal by wood-feeding termites.</title>
        <authorList>
            <consortium name="DOE Joint Genome Institute"/>
            <person name="Koch R.A."/>
            <person name="Yoon G."/>
            <person name="Arayal U."/>
            <person name="Lail K."/>
            <person name="Amirebrahimi M."/>
            <person name="Labutti K."/>
            <person name="Lipzen A."/>
            <person name="Riley R."/>
            <person name="Barry K."/>
            <person name="Henrissat B."/>
            <person name="Grigoriev I.V."/>
            <person name="Herr J.R."/>
            <person name="Aime M.C."/>
        </authorList>
    </citation>
    <scope>NUCLEOTIDE SEQUENCE</scope>
    <source>
        <strain evidence="1">MCA 3950</strain>
    </source>
</reference>
<evidence type="ECO:0000313" key="2">
    <source>
        <dbReference type="Proteomes" id="UP000812287"/>
    </source>
</evidence>
<gene>
    <name evidence="1" type="ORF">BT62DRAFT_1078136</name>
</gene>
<dbReference type="RefSeq" id="XP_043037469.1">
    <property type="nucleotide sequence ID" value="XM_043179361.1"/>
</dbReference>
<proteinExistence type="predicted"/>
<evidence type="ECO:0000313" key="1">
    <source>
        <dbReference type="EMBL" id="KAG7443969.1"/>
    </source>
</evidence>
<sequence>MPSSSSAHAHGPSLGMRTVREWVLGCDPECAVTRPVCFVWGVPIPSNLTVILQPSYPVRSSGFCATPSVEYDDIYPEMERIARLHPNVHLMWPSKVDHDAGKPLFAVERAVEVFETGRE</sequence>
<accession>A0A9P7VQ54</accession>
<comment type="caution">
    <text evidence="1">The sequence shown here is derived from an EMBL/GenBank/DDBJ whole genome shotgun (WGS) entry which is preliminary data.</text>
</comment>